<dbReference type="InterPro" id="IPR001202">
    <property type="entry name" value="WW_dom"/>
</dbReference>
<evidence type="ECO:0000256" key="2">
    <source>
        <dbReference type="SAM" id="SignalP"/>
    </source>
</evidence>
<keyword evidence="1" id="KW-0697">Rotamase</keyword>
<feature type="domain" description="PpiC" evidence="4">
    <location>
        <begin position="129"/>
        <end position="231"/>
    </location>
</feature>
<keyword evidence="1 5" id="KW-0413">Isomerase</keyword>
<dbReference type="AlphaFoldDB" id="A0AAW4NSR9"/>
<dbReference type="InterPro" id="IPR000297">
    <property type="entry name" value="PPIase_PpiC"/>
</dbReference>
<dbReference type="PANTHER" id="PTHR47245">
    <property type="entry name" value="PEPTIDYLPROLYL ISOMERASE"/>
    <property type="match status" value="1"/>
</dbReference>
<feature type="signal peptide" evidence="2">
    <location>
        <begin position="1"/>
        <end position="22"/>
    </location>
</feature>
<dbReference type="EC" id="5.2.1.8" evidence="5"/>
<evidence type="ECO:0000313" key="6">
    <source>
        <dbReference type="Proteomes" id="UP001196873"/>
    </source>
</evidence>
<dbReference type="Proteomes" id="UP001196873">
    <property type="component" value="Unassembled WGS sequence"/>
</dbReference>
<reference evidence="5" key="1">
    <citation type="submission" date="2021-07" db="EMBL/GenBank/DDBJ databases">
        <title>Genomic diversity and antimicrobial resistance of Prevotella spp. isolated from chronic lung disease airways.</title>
        <authorList>
            <person name="Webb K.A."/>
            <person name="Olagoke O.S."/>
            <person name="Baird T."/>
            <person name="Neill J."/>
            <person name="Pham A."/>
            <person name="Wells T.J."/>
            <person name="Ramsay K.A."/>
            <person name="Bell S.C."/>
            <person name="Sarovich D.S."/>
            <person name="Price E.P."/>
        </authorList>
    </citation>
    <scope>NUCLEOTIDE SEQUENCE</scope>
    <source>
        <strain evidence="5">SCHI0047.S.3</strain>
    </source>
</reference>
<gene>
    <name evidence="5" type="ORF">KZY68_11650</name>
</gene>
<feature type="chain" id="PRO_5044025775" evidence="2">
    <location>
        <begin position="23"/>
        <end position="477"/>
    </location>
</feature>
<dbReference type="PROSITE" id="PS50020">
    <property type="entry name" value="WW_DOMAIN_2"/>
    <property type="match status" value="1"/>
</dbReference>
<comment type="caution">
    <text evidence="5">The sequence shown here is derived from an EMBL/GenBank/DDBJ whole genome shotgun (WGS) entry which is preliminary data.</text>
</comment>
<dbReference type="GO" id="GO:0003755">
    <property type="term" value="F:peptidyl-prolyl cis-trans isomerase activity"/>
    <property type="evidence" value="ECO:0007669"/>
    <property type="project" value="UniProtKB-KW"/>
</dbReference>
<organism evidence="5 6">
    <name type="scientific">Segatella salivae</name>
    <dbReference type="NCBI Taxonomy" id="228604"/>
    <lineage>
        <taxon>Bacteria</taxon>
        <taxon>Pseudomonadati</taxon>
        <taxon>Bacteroidota</taxon>
        <taxon>Bacteroidia</taxon>
        <taxon>Bacteroidales</taxon>
        <taxon>Prevotellaceae</taxon>
        <taxon>Segatella</taxon>
    </lineage>
</organism>
<proteinExistence type="predicted"/>
<dbReference type="PANTHER" id="PTHR47245:SF2">
    <property type="entry name" value="PEPTIDYL-PROLYL CIS-TRANS ISOMERASE HP_0175-RELATED"/>
    <property type="match status" value="1"/>
</dbReference>
<dbReference type="PROSITE" id="PS50198">
    <property type="entry name" value="PPIC_PPIASE_2"/>
    <property type="match status" value="1"/>
</dbReference>
<dbReference type="Pfam" id="PF00639">
    <property type="entry name" value="Rotamase"/>
    <property type="match status" value="1"/>
</dbReference>
<dbReference type="EMBL" id="JAHXRF010000019">
    <property type="protein sequence ID" value="MBW4866640.1"/>
    <property type="molecule type" value="Genomic_DNA"/>
</dbReference>
<name>A0AAW4NSR9_9BACT</name>
<dbReference type="RefSeq" id="WP_219428140.1">
    <property type="nucleotide sequence ID" value="NZ_JAHXRD010000018.1"/>
</dbReference>
<protein>
    <submittedName>
        <fullName evidence="5">Peptidylprolyl isomerase</fullName>
        <ecNumber evidence="5">5.2.1.8</ecNumber>
    </submittedName>
</protein>
<evidence type="ECO:0000259" key="3">
    <source>
        <dbReference type="PROSITE" id="PS50020"/>
    </source>
</evidence>
<dbReference type="InterPro" id="IPR050245">
    <property type="entry name" value="PrsA_foldase"/>
</dbReference>
<keyword evidence="2" id="KW-0732">Signal</keyword>
<feature type="domain" description="WW" evidence="3">
    <location>
        <begin position="314"/>
        <end position="342"/>
    </location>
</feature>
<evidence type="ECO:0000259" key="4">
    <source>
        <dbReference type="PROSITE" id="PS50198"/>
    </source>
</evidence>
<evidence type="ECO:0000256" key="1">
    <source>
        <dbReference type="PROSITE-ProRule" id="PRU00278"/>
    </source>
</evidence>
<evidence type="ECO:0000313" key="5">
    <source>
        <dbReference type="EMBL" id="MBW4866640.1"/>
    </source>
</evidence>
<sequence length="477" mass="55150">MQKRKKIMISLAMLLCGSMAFGQTDDPVLMTINGKPVKRSAFEFAYKKYQTANGFERKSVGDYAEQYANDKLKVEEALSQRLDTLPSFLQLFAAYRNQQIPQTLDNDAETEAEARRLYAFTQQRVDASGGMIKVREILLRLEQRASKRTEIEVKQRIDSIYNALQHGADFGEMARRYSDNKTATNLGEHQPWLLPGQTLPEFETQAYALKKGEMSAPFLTPAGYHIILIEDKSAYFPYDSVRNDLLRFVSQRNLRNKLTAARLQERSFAQRSSEDTALKKQANVFEKENPQMANLMQEYRDGLLIFEVSKRTIWDKAAHDEAGLTNYFDHNKKKYKWSSPRYKGIIIHAKEAGEVKKVRKLLKHIDFNHWKEAIDQQFNAGGEVRIIATQGLFKSGDNSWIDYEIFKQGEAPQPIKDYPFNGVYGKKLKAPKALAEVRPLVLADYQEELERQWVKTLREKYPVIIHQEVLKTIKENR</sequence>
<accession>A0AAW4NSR9</accession>